<evidence type="ECO:0000313" key="1">
    <source>
        <dbReference type="EMBL" id="MCK9800802.1"/>
    </source>
</evidence>
<dbReference type="AlphaFoldDB" id="A0A9X1YZ60"/>
<accession>A0A9X1YZ60</accession>
<reference evidence="1 2" key="2">
    <citation type="journal article" date="2023" name="Plant Pathol.">
        <title>Dismantling and reorganizing Pseudomonas marginalis sensu#lato.</title>
        <authorList>
            <person name="Sawada H."/>
            <person name="Fujikawa T."/>
            <person name="Satou M."/>
        </authorList>
    </citation>
    <scope>NUCLEOTIDE SEQUENCE [LARGE SCALE GENOMIC DNA]</scope>
    <source>
        <strain evidence="1 2">MAFF 302030</strain>
    </source>
</reference>
<dbReference type="EMBL" id="JALQCW010000070">
    <property type="protein sequence ID" value="MCK9800802.1"/>
    <property type="molecule type" value="Genomic_DNA"/>
</dbReference>
<dbReference type="Proteomes" id="UP001155059">
    <property type="component" value="Unassembled WGS sequence"/>
</dbReference>
<name>A0A9X1YZ60_9PSED</name>
<dbReference type="RefSeq" id="WP_268266485.1">
    <property type="nucleotide sequence ID" value="NZ_JALQCW010000070.1"/>
</dbReference>
<protein>
    <recommendedName>
        <fullName evidence="3">YCII-related domain-containing protein</fullName>
    </recommendedName>
</protein>
<comment type="caution">
    <text evidence="1">The sequence shown here is derived from an EMBL/GenBank/DDBJ whole genome shotgun (WGS) entry which is preliminary data.</text>
</comment>
<evidence type="ECO:0000313" key="2">
    <source>
        <dbReference type="Proteomes" id="UP001155059"/>
    </source>
</evidence>
<reference evidence="1 2" key="1">
    <citation type="journal article" date="2022" name="Int. J. Syst. Evol. Microbiol.">
        <title>Pseudomonas aegrilactucae sp. nov. and Pseudomonas morbosilactucae sp. nov., pathogens causing bacterial rot of lettuce in Japan.</title>
        <authorList>
            <person name="Sawada H."/>
            <person name="Fujikawa T."/>
            <person name="Satou M."/>
        </authorList>
    </citation>
    <scope>NUCLEOTIDE SEQUENCE [LARGE SCALE GENOMIC DNA]</scope>
    <source>
        <strain evidence="1 2">MAFF 302030</strain>
    </source>
</reference>
<evidence type="ECO:0008006" key="3">
    <source>
        <dbReference type="Google" id="ProtNLM"/>
    </source>
</evidence>
<organism evidence="1 2">
    <name type="scientific">Pseudomonas morbosilactucae</name>
    <dbReference type="NCBI Taxonomy" id="2938197"/>
    <lineage>
        <taxon>Bacteria</taxon>
        <taxon>Pseudomonadati</taxon>
        <taxon>Pseudomonadota</taxon>
        <taxon>Gammaproteobacteria</taxon>
        <taxon>Pseudomonadales</taxon>
        <taxon>Pseudomonadaceae</taxon>
        <taxon>Pseudomonas</taxon>
    </lineage>
</organism>
<proteinExistence type="predicted"/>
<sequence length="100" mass="10827">MNEYILFMHRDASDPAAAGDPELWAQYFTRLRGTGLFDGGSSIGEGECLRKGHTSVAAVADISGFIRVRAKNLEEAKAFLAGNPVFEAGGTVEIRELPRQ</sequence>
<gene>
    <name evidence="1" type="ORF">M1B34_24755</name>
</gene>